<dbReference type="EMBL" id="CP036289">
    <property type="protein sequence ID" value="QDU73468.1"/>
    <property type="molecule type" value="Genomic_DNA"/>
</dbReference>
<dbReference type="KEGG" id="bvo:Pan97_04400"/>
<evidence type="ECO:0000313" key="1">
    <source>
        <dbReference type="EMBL" id="QDU73468.1"/>
    </source>
</evidence>
<dbReference type="AlphaFoldDB" id="A0A518C2M3"/>
<evidence type="ECO:0000313" key="2">
    <source>
        <dbReference type="Proteomes" id="UP000318626"/>
    </source>
</evidence>
<dbReference type="Gene3D" id="2.10.70.10">
    <property type="entry name" value="Complement Module, domain 1"/>
    <property type="match status" value="1"/>
</dbReference>
<protein>
    <submittedName>
        <fullName evidence="1">Hemin uptake protein hemP</fullName>
    </submittedName>
</protein>
<reference evidence="2" key="1">
    <citation type="submission" date="2019-02" db="EMBL/GenBank/DDBJ databases">
        <title>Deep-cultivation of Planctomycetes and their phenomic and genomic characterization uncovers novel biology.</title>
        <authorList>
            <person name="Wiegand S."/>
            <person name="Jogler M."/>
            <person name="Boedeker C."/>
            <person name="Pinto D."/>
            <person name="Vollmers J."/>
            <person name="Rivas-Marin E."/>
            <person name="Kohn T."/>
            <person name="Peeters S.H."/>
            <person name="Heuer A."/>
            <person name="Rast P."/>
            <person name="Oberbeckmann S."/>
            <person name="Bunk B."/>
            <person name="Jeske O."/>
            <person name="Meyerdierks A."/>
            <person name="Storesund J.E."/>
            <person name="Kallscheuer N."/>
            <person name="Luecker S."/>
            <person name="Lage O.M."/>
            <person name="Pohl T."/>
            <person name="Merkel B.J."/>
            <person name="Hornburger P."/>
            <person name="Mueller R.-W."/>
            <person name="Bruemmer F."/>
            <person name="Labrenz M."/>
            <person name="Spormann A.M."/>
            <person name="Op den Camp H."/>
            <person name="Overmann J."/>
            <person name="Amann R."/>
            <person name="Jetten M.S.M."/>
            <person name="Mascher T."/>
            <person name="Medema M.H."/>
            <person name="Devos D.P."/>
            <person name="Kaster A.-K."/>
            <person name="Ovreas L."/>
            <person name="Rohde M."/>
            <person name="Galperin M.Y."/>
            <person name="Jogler C."/>
        </authorList>
    </citation>
    <scope>NUCLEOTIDE SEQUENCE [LARGE SCALE GENOMIC DNA]</scope>
    <source>
        <strain evidence="2">Pan97</strain>
    </source>
</reference>
<sequence length="97" mass="10926">MIARKVFLKKKLSERSTRRSSDSLSSEVFITMHRSYDGMGGTQVTDRPQANPNVEQQHSAAIASADLLQGRRQVWIDHDGTLYCLKATSNGRLYLTK</sequence>
<dbReference type="Proteomes" id="UP000318626">
    <property type="component" value="Chromosome"/>
</dbReference>
<name>A0A518C2M3_9BACT</name>
<keyword evidence="2" id="KW-1185">Reference proteome</keyword>
<dbReference type="InterPro" id="IPR019600">
    <property type="entry name" value="Hemin_uptake_protein_HemP"/>
</dbReference>
<proteinExistence type="predicted"/>
<accession>A0A518C2M3</accession>
<organism evidence="1 2">
    <name type="scientific">Bremerella volcania</name>
    <dbReference type="NCBI Taxonomy" id="2527984"/>
    <lineage>
        <taxon>Bacteria</taxon>
        <taxon>Pseudomonadati</taxon>
        <taxon>Planctomycetota</taxon>
        <taxon>Planctomycetia</taxon>
        <taxon>Pirellulales</taxon>
        <taxon>Pirellulaceae</taxon>
        <taxon>Bremerella</taxon>
    </lineage>
</organism>
<dbReference type="Pfam" id="PF10636">
    <property type="entry name" value="hemP"/>
    <property type="match status" value="1"/>
</dbReference>
<gene>
    <name evidence="1" type="ORF">Pan97_04400</name>
</gene>